<evidence type="ECO:0000313" key="2">
    <source>
        <dbReference type="Proteomes" id="UP000076727"/>
    </source>
</evidence>
<organism evidence="1 2">
    <name type="scientific">Daedalea quercina L-15889</name>
    <dbReference type="NCBI Taxonomy" id="1314783"/>
    <lineage>
        <taxon>Eukaryota</taxon>
        <taxon>Fungi</taxon>
        <taxon>Dikarya</taxon>
        <taxon>Basidiomycota</taxon>
        <taxon>Agaricomycotina</taxon>
        <taxon>Agaricomycetes</taxon>
        <taxon>Polyporales</taxon>
        <taxon>Fomitopsis</taxon>
    </lineage>
</organism>
<keyword evidence="2" id="KW-1185">Reference proteome</keyword>
<sequence>MCDTVLIDSYKAGRELRQGGSVVAQVRIVFEPVPAKGCILPEHLRTPLVYIQDFMFADSDKNERPCKISDILMYRLQRRCYRDSHGVIQRAGEVIPLLNVVRPVDIAPVYGGPVMGHELNEFNALEIPMYFWLNNMWDSDTYEALTVEGM</sequence>
<dbReference type="AlphaFoldDB" id="A0A165PE19"/>
<evidence type="ECO:0000313" key="1">
    <source>
        <dbReference type="EMBL" id="KZT68091.1"/>
    </source>
</evidence>
<dbReference type="OrthoDB" id="3232986at2759"/>
<protein>
    <submittedName>
        <fullName evidence="1">Uncharacterized protein</fullName>
    </submittedName>
</protein>
<reference evidence="1 2" key="1">
    <citation type="journal article" date="2016" name="Mol. Biol. Evol.">
        <title>Comparative Genomics of Early-Diverging Mushroom-Forming Fungi Provides Insights into the Origins of Lignocellulose Decay Capabilities.</title>
        <authorList>
            <person name="Nagy L.G."/>
            <person name="Riley R."/>
            <person name="Tritt A."/>
            <person name="Adam C."/>
            <person name="Daum C."/>
            <person name="Floudas D."/>
            <person name="Sun H."/>
            <person name="Yadav J.S."/>
            <person name="Pangilinan J."/>
            <person name="Larsson K.H."/>
            <person name="Matsuura K."/>
            <person name="Barry K."/>
            <person name="Labutti K."/>
            <person name="Kuo R."/>
            <person name="Ohm R.A."/>
            <person name="Bhattacharya S.S."/>
            <person name="Shirouzu T."/>
            <person name="Yoshinaga Y."/>
            <person name="Martin F.M."/>
            <person name="Grigoriev I.V."/>
            <person name="Hibbett D.S."/>
        </authorList>
    </citation>
    <scope>NUCLEOTIDE SEQUENCE [LARGE SCALE GENOMIC DNA]</scope>
    <source>
        <strain evidence="1 2">L-15889</strain>
    </source>
</reference>
<gene>
    <name evidence="1" type="ORF">DAEQUDRAFT_728366</name>
</gene>
<proteinExistence type="predicted"/>
<name>A0A165PE19_9APHY</name>
<accession>A0A165PE19</accession>
<dbReference type="Proteomes" id="UP000076727">
    <property type="component" value="Unassembled WGS sequence"/>
</dbReference>
<dbReference type="EMBL" id="KV429070">
    <property type="protein sequence ID" value="KZT68091.1"/>
    <property type="molecule type" value="Genomic_DNA"/>
</dbReference>